<feature type="domain" description="TcdA/TcdB toxin pore forming" evidence="2">
    <location>
        <begin position="609"/>
        <end position="1032"/>
    </location>
</feature>
<feature type="compositionally biased region" description="Basic and acidic residues" evidence="1">
    <location>
        <begin position="2155"/>
        <end position="2164"/>
    </location>
</feature>
<evidence type="ECO:0000313" key="3">
    <source>
        <dbReference type="EMBL" id="CAA0118348.1"/>
    </source>
</evidence>
<keyword evidence="4" id="KW-1185">Reference proteome</keyword>
<sequence>MSFIERYTSNVIAPGSKRLAVLVCHGWQADHQASMAGIDSGINTKLSFSCPSGYRLSSSLESAVARDNKLSMPFNLNRFQECYLVPIEQGLVQQLATMTRHRDVLVLSSDVECLSLSELLPTLIRFGYKHILLHFCRNQSADNAVFTIGDDSQHSQYVFGLGDGFNNAARDKLLSQVSSSNNALRKQLRSLADISQQSSDQIFRLSGQPVPDFSTEPEQVEQTINRLKTLVSDNPEGAPPALLATIEQYEKTRVVFDQQSQLLRDGLLKQEDLVKGLQEDNPLWTSMVDQGKQLVADNGVGLSSGQQAINDLPTLPEVESAPVLSPALNAHIKQLFAPVEAQATANALQAQGRNLSVRLRQDTQRLQMENQLASDYVPVLGTLKTLEGVASVDGGVSDVPHYQIDMVNSSGDVQSVSTTEHIFDEVKTFIEEELPHSLPPGVMPNGHVETLGERQIEADGISSLNTAFAMMGLLGYFETSKKKEDAFDKNMTSVLTAHQYVSMARAGFGVAIDAFHIIKLAKLMVTTTEDTAKAAVKTLAFSSMVATGGIDVLLSSASVGFDIYELVHATTSQEKLSTGLQLAFDSGGALLGAGTLGLGITGSVAAAIATSETVTAATAATASSIASTAAALGAGTGGVGVIAAGIGIGILALVDTYSQVDSDAEAVGRYFNEIDKTYKNGGFTYDKKKNALVAVGAGIVRKVDLRSGVVSFGEHKIYSTHHGSSGSGKKQYFFWAGDMPQVIHDASKAISVRSRIGYSSTAELDSTKRNASVLVLPISPDTDTIDFSYNTLPFATSMHFDGADILRRMNGDNFDYDFYIFPSDYTIDRINFDYRRTGVEVDLDDADRTLVVPEIPKEFVGKIYHDLYGDGGDYSIALTDHAEIYTHSSGSNPSTWVLDGTNLDDHSIKVKGAQIQIGSAVVGVTDKNISAVLIHEPGGDISTVDFSHQKAIVSLVNGEAEIAGDDDSGGSSDGKKDAPVVARKDLLTHLRKLESEGRLNALTAIRHLHTADGTVYTHAYYQGGDDKVLYAAGFSDAEIRDINVPKETPDRVLNGDFEQFSEGNATHWQLAGAADAETHVLGDQFGPGTRGQNKLDTIAGQTVFQDISTDKGHLYRISLDQASIYGHGEFELLWNGEVVANFSIDGSENETAKNWIPRQVQVTATGDTSRLSIRGIQNSLVDNVQMHEVSAGTAAFYDESSHAVLITDNATHTVLKQFELPQLASSAKPVVKAALQGDQGVLVSIQGAERSDSGVSYGFVSHGDTLLLTSIEGDSSFANQLSQYDDIDLGRLAARFASPVQLAGQIKVLSSDAAPTFINGNDGSILHVNADVAPQTELIQTASATSLEGQLLSPGTGSGDEPDRNTGADKPRTTVKRQMAGAHFTGNSETSGSDSIDATLSQFAGLRANIIYDPTKHQLYRQYGDGRAEVVTFGARASTANESTEVDNKPADFSDNLVANGDFQAVTMVSDTIGAIADWHADSTIFGDKSFVFQDTTTYGPGANGDNKLDLDGGKHIYQDIKTIPGQKYVLAFDQKGLFGIGEMEVWFGGEKQAGFSVTDSDPVKASWTTRLVELTATDSTTRLDLKGISSSMIDNVRLYAGTRADFEAHDTLSEVKPDDQSLLAEGNTTPPAQVQKIATLDGRFIATTAGGLDWELDSSGHAHLVSVSSSWMDDHKDWHTDMQALLGGQALSAATGAIMIAGITLKKRNQAEPQPMRVWYLPKTGNMVFARLPEPAPSLSLLLVSQDGTMAWMYDSVSHSLYSQLVTGADVVTHALEDGRMINEASDAQLVPEAELQLDNIQTVSVDAGQILATTAKGLTLLLGRHDTTVVNIDSQWSGRLDSLVNQGYRLADVVTETETTTPDNQAQSVAWWGDAHTRYSATALHLAKTDNVSLLGRGRHGIYLSVSSREPEADVELVQLVNKDNMTFADKRGTFESIRLDASESPIASNKSEKGAGVLTLIYGSESKDTDIPLIQGLSRLRLEGARSNHNIHISESVFDTYQHITIDQSQVDNGGQSAPRNQDIFIDAVVDPRYVGVLRVGTDIVLNDVLDERTLTIRNAAAAENTGNQLHVKGFGAVRFADIGRTGAANRPPSYRLSDFLSVSGNSDQPDAHMQTSVDHLVQQIAAFDGKPDTDLRDPDNSLTDGNSIKLSDSDEHPDKM</sequence>
<dbReference type="OrthoDB" id="5489595at2"/>
<name>A0A5S9QKT5_9GAMM</name>
<feature type="compositionally biased region" description="Polar residues" evidence="1">
    <location>
        <begin position="2144"/>
        <end position="2154"/>
    </location>
</feature>
<organism evidence="3 4">
    <name type="scientific">BD1-7 clade bacterium</name>
    <dbReference type="NCBI Taxonomy" id="2029982"/>
    <lineage>
        <taxon>Bacteria</taxon>
        <taxon>Pseudomonadati</taxon>
        <taxon>Pseudomonadota</taxon>
        <taxon>Gammaproteobacteria</taxon>
        <taxon>Cellvibrionales</taxon>
        <taxon>Spongiibacteraceae</taxon>
        <taxon>BD1-7 clade</taxon>
    </lineage>
</organism>
<reference evidence="3 4" key="1">
    <citation type="submission" date="2019-11" db="EMBL/GenBank/DDBJ databases">
        <authorList>
            <person name="Holert J."/>
        </authorList>
    </citation>
    <scope>NUCLEOTIDE SEQUENCE [LARGE SCALE GENOMIC DNA]</scope>
    <source>
        <strain evidence="3">SB11_3</strain>
    </source>
</reference>
<evidence type="ECO:0000313" key="4">
    <source>
        <dbReference type="Proteomes" id="UP000441399"/>
    </source>
</evidence>
<dbReference type="Gene3D" id="2.60.120.260">
    <property type="entry name" value="Galactose-binding domain-like"/>
    <property type="match status" value="2"/>
</dbReference>
<gene>
    <name evidence="3" type="ORF">OPDIPICF_02082</name>
</gene>
<feature type="compositionally biased region" description="Basic and acidic residues" evidence="1">
    <location>
        <begin position="1361"/>
        <end position="1372"/>
    </location>
</feature>
<dbReference type="Pfam" id="PF12920">
    <property type="entry name" value="TcdA_TcdB_pore"/>
    <property type="match status" value="1"/>
</dbReference>
<protein>
    <recommendedName>
        <fullName evidence="2">TcdA/TcdB toxin pore forming domain-containing protein</fullName>
    </recommendedName>
</protein>
<dbReference type="InterPro" id="IPR024769">
    <property type="entry name" value="TcdA/TcdB_pore_forming"/>
</dbReference>
<proteinExistence type="predicted"/>
<evidence type="ECO:0000256" key="1">
    <source>
        <dbReference type="SAM" id="MobiDB-lite"/>
    </source>
</evidence>
<dbReference type="Proteomes" id="UP000441399">
    <property type="component" value="Unassembled WGS sequence"/>
</dbReference>
<dbReference type="EMBL" id="CACSIO010000034">
    <property type="protein sequence ID" value="CAA0118348.1"/>
    <property type="molecule type" value="Genomic_DNA"/>
</dbReference>
<accession>A0A5S9QKT5</accession>
<feature type="region of interest" description="Disordered" evidence="1">
    <location>
        <begin position="1345"/>
        <end position="1374"/>
    </location>
</feature>
<feature type="region of interest" description="Disordered" evidence="1">
    <location>
        <begin position="2133"/>
        <end position="2164"/>
    </location>
</feature>
<feature type="compositionally biased region" description="Basic and acidic residues" evidence="1">
    <location>
        <begin position="2133"/>
        <end position="2143"/>
    </location>
</feature>
<evidence type="ECO:0000259" key="2">
    <source>
        <dbReference type="Pfam" id="PF12920"/>
    </source>
</evidence>